<dbReference type="EMBL" id="BQFW01000004">
    <property type="protein sequence ID" value="GJJ70900.1"/>
    <property type="molecule type" value="Genomic_DNA"/>
</dbReference>
<reference evidence="1" key="2">
    <citation type="journal article" date="2022" name="Microbiol. Resour. Announc.">
        <title>Whole-Genome Sequence of Entomortierella parvispora E1425, a Mucoromycotan Fungus Associated with Burkholderiaceae-Related Endosymbiotic Bacteria.</title>
        <authorList>
            <person name="Herlambang A."/>
            <person name="Guo Y."/>
            <person name="Takashima Y."/>
            <person name="Narisawa K."/>
            <person name="Ohta H."/>
            <person name="Nishizawa T."/>
        </authorList>
    </citation>
    <scope>NUCLEOTIDE SEQUENCE</scope>
    <source>
        <strain evidence="1">E1425</strain>
    </source>
</reference>
<keyword evidence="2" id="KW-1185">Reference proteome</keyword>
<dbReference type="AlphaFoldDB" id="A0A9P3LUQ1"/>
<organism evidence="1 2">
    <name type="scientific">Entomortierella parvispora</name>
    <dbReference type="NCBI Taxonomy" id="205924"/>
    <lineage>
        <taxon>Eukaryota</taxon>
        <taxon>Fungi</taxon>
        <taxon>Fungi incertae sedis</taxon>
        <taxon>Mucoromycota</taxon>
        <taxon>Mortierellomycotina</taxon>
        <taxon>Mortierellomycetes</taxon>
        <taxon>Mortierellales</taxon>
        <taxon>Mortierellaceae</taxon>
        <taxon>Entomortierella</taxon>
    </lineage>
</organism>
<dbReference type="OrthoDB" id="10662938at2759"/>
<comment type="caution">
    <text evidence="1">The sequence shown here is derived from an EMBL/GenBank/DDBJ whole genome shotgun (WGS) entry which is preliminary data.</text>
</comment>
<accession>A0A9P3LUQ1</accession>
<reference evidence="1" key="1">
    <citation type="submission" date="2021-11" db="EMBL/GenBank/DDBJ databases">
        <authorList>
            <person name="Herlambang A."/>
            <person name="Guo Y."/>
            <person name="Takashima Y."/>
            <person name="Nishizawa T."/>
        </authorList>
    </citation>
    <scope>NUCLEOTIDE SEQUENCE</scope>
    <source>
        <strain evidence="1">E1425</strain>
    </source>
</reference>
<name>A0A9P3LUQ1_9FUNG</name>
<sequence>MHGGLTQIADLALERAELAWIQQFNLKMTSSASAYKNIKLPERRSTCTFFGQIREKVSEWSESVRTADPDADFRNCSLLEYRHDNCDTQRIEELVDEKKYRNKEGAWRSELSNARRCRRLKMLQQQKEAGYRTDYDRDNPMVDGLEDFEFCGSFLDVEACLQARVWRLQQQQFKAREGDMVAAKFMSLGVDARVWPNMEQFIFTISLSSFSSLHKNQAMIPERRCRRMIEVLKPMRQDIEFLLRFKEEKSPYQ</sequence>
<gene>
    <name evidence="1" type="ORF">EMPS_03250</name>
</gene>
<dbReference type="Proteomes" id="UP000827284">
    <property type="component" value="Unassembled WGS sequence"/>
</dbReference>
<evidence type="ECO:0000313" key="2">
    <source>
        <dbReference type="Proteomes" id="UP000827284"/>
    </source>
</evidence>
<proteinExistence type="predicted"/>
<evidence type="ECO:0000313" key="1">
    <source>
        <dbReference type="EMBL" id="GJJ70900.1"/>
    </source>
</evidence>
<protein>
    <submittedName>
        <fullName evidence="1">Uncharacterized protein</fullName>
    </submittedName>
</protein>